<comment type="function">
    <text evidence="2">Catalyzes the ATP-dependent phosphorylation of thiamine-monophosphate (TMP) to form thiamine-pyrophosphate (TPP), the active form of vitamin B1.</text>
</comment>
<dbReference type="GO" id="GO:0009229">
    <property type="term" value="P:thiamine diphosphate biosynthetic process"/>
    <property type="evidence" value="ECO:0007669"/>
    <property type="project" value="UniProtKB-UniRule"/>
</dbReference>
<feature type="binding site" evidence="2">
    <location>
        <position position="45"/>
    </location>
    <ligand>
        <name>Mg(2+)</name>
        <dbReference type="ChEBI" id="CHEBI:18420"/>
        <label>4</label>
    </ligand>
</feature>
<feature type="binding site" evidence="2">
    <location>
        <position position="47"/>
    </location>
    <ligand>
        <name>Mg(2+)</name>
        <dbReference type="ChEBI" id="CHEBI:18420"/>
        <label>2</label>
    </ligand>
</feature>
<dbReference type="SUPFAM" id="SSF56042">
    <property type="entry name" value="PurM C-terminal domain-like"/>
    <property type="match status" value="1"/>
</dbReference>
<dbReference type="GO" id="GO:0009228">
    <property type="term" value="P:thiamine biosynthetic process"/>
    <property type="evidence" value="ECO:0007669"/>
    <property type="project" value="UniProtKB-KW"/>
</dbReference>
<feature type="binding site" evidence="2">
    <location>
        <position position="219"/>
    </location>
    <ligand>
        <name>Mg(2+)</name>
        <dbReference type="ChEBI" id="CHEBI:18420"/>
        <label>3</label>
    </ligand>
</feature>
<feature type="binding site" evidence="2">
    <location>
        <position position="149"/>
    </location>
    <ligand>
        <name>ATP</name>
        <dbReference type="ChEBI" id="CHEBI:30616"/>
    </ligand>
</feature>
<keyword evidence="2 5" id="KW-0418">Kinase</keyword>
<comment type="miscellaneous">
    <text evidence="2">Reaction mechanism of ThiL seems to utilize a direct, inline transfer of the gamma-phosphate of ATP to TMP rather than a phosphorylated enzyme intermediate.</text>
</comment>
<keyword evidence="1 2" id="KW-0784">Thiamine biosynthesis</keyword>
<dbReference type="PANTHER" id="PTHR30270">
    <property type="entry name" value="THIAMINE-MONOPHOSPHATE KINASE"/>
    <property type="match status" value="1"/>
</dbReference>
<feature type="binding site" evidence="2">
    <location>
        <position position="47"/>
    </location>
    <ligand>
        <name>Mg(2+)</name>
        <dbReference type="ChEBI" id="CHEBI:18420"/>
        <label>1</label>
    </ligand>
</feature>
<comment type="caution">
    <text evidence="2">Lacks conserved residue(s) required for the propagation of feature annotation.</text>
</comment>
<dbReference type="InterPro" id="IPR036676">
    <property type="entry name" value="PurM-like_C_sf"/>
</dbReference>
<dbReference type="Gene3D" id="3.90.650.10">
    <property type="entry name" value="PurM-like C-terminal domain"/>
    <property type="match status" value="1"/>
</dbReference>
<dbReference type="Proteomes" id="UP000570514">
    <property type="component" value="Unassembled WGS sequence"/>
</dbReference>
<feature type="binding site" evidence="2">
    <location>
        <position position="75"/>
    </location>
    <ligand>
        <name>Mg(2+)</name>
        <dbReference type="ChEBI" id="CHEBI:18420"/>
        <label>3</label>
    </ligand>
</feature>
<gene>
    <name evidence="2" type="primary">thiL</name>
    <name evidence="5" type="ORF">FHS83_003102</name>
</gene>
<feature type="binding site" evidence="2">
    <location>
        <position position="30"/>
    </location>
    <ligand>
        <name>Mg(2+)</name>
        <dbReference type="ChEBI" id="CHEBI:18420"/>
        <label>4</label>
    </ligand>
</feature>
<keyword evidence="2" id="KW-0479">Metal-binding</keyword>
<keyword evidence="2" id="KW-0067">ATP-binding</keyword>
<feature type="binding site" evidence="2">
    <location>
        <position position="222"/>
    </location>
    <ligand>
        <name>Mg(2+)</name>
        <dbReference type="ChEBI" id="CHEBI:18420"/>
        <label>5</label>
    </ligand>
</feature>
<dbReference type="GO" id="GO:0000287">
    <property type="term" value="F:magnesium ion binding"/>
    <property type="evidence" value="ECO:0007669"/>
    <property type="project" value="UniProtKB-UniRule"/>
</dbReference>
<evidence type="ECO:0000256" key="1">
    <source>
        <dbReference type="ARBA" id="ARBA00022977"/>
    </source>
</evidence>
<comment type="pathway">
    <text evidence="2">Cofactor biosynthesis; thiamine diphosphate biosynthesis; thiamine diphosphate from thiamine phosphate: step 1/1.</text>
</comment>
<feature type="domain" description="PurM-like N-terminal" evidence="3">
    <location>
        <begin position="29"/>
        <end position="140"/>
    </location>
</feature>
<sequence length="327" mass="33863">MNRSISEFALIARYFAPLATDRAALGLKDDACVLEEEAGRETIITADALVEGVHFLPDDPPELIAAKALRVNLSDLASKGATPRGYLMALALPRQIEENWIAAFARGLEADQTRFGISLLGGDTTATPGPLTIAITALGTAPKGVMLKRGGARPGEAVYVSGTIGDAGGGLQLLQGRIASSPGNEIASGNSFLIERYRRPTPRLALGKELRRLASAALDVSDGLIADLGHIAEVSKLSIVLEAEAIPRSPELAALWPGQDGIVRAATAGDDYEIAFTAPLSAGLPAAFSLGGVTVTKIGYTAPGDGVVLLNAAGNVVPVPRPGFVHF</sequence>
<comment type="similarity">
    <text evidence="2">Belongs to the thiamine-monophosphate kinase family.</text>
</comment>
<feature type="binding site" evidence="2">
    <location>
        <position position="30"/>
    </location>
    <ligand>
        <name>Mg(2+)</name>
        <dbReference type="ChEBI" id="CHEBI:18420"/>
        <label>3</label>
    </ligand>
</feature>
<dbReference type="Pfam" id="PF00586">
    <property type="entry name" value="AIRS"/>
    <property type="match status" value="1"/>
</dbReference>
<dbReference type="NCBIfam" id="TIGR01379">
    <property type="entry name" value="thiL"/>
    <property type="match status" value="1"/>
</dbReference>
<proteinExistence type="inferred from homology"/>
<keyword evidence="2 5" id="KW-0808">Transferase</keyword>
<dbReference type="CDD" id="cd02194">
    <property type="entry name" value="ThiL"/>
    <property type="match status" value="1"/>
</dbReference>
<dbReference type="Gene3D" id="3.30.1330.10">
    <property type="entry name" value="PurM-like, N-terminal domain"/>
    <property type="match status" value="1"/>
</dbReference>
<dbReference type="InterPro" id="IPR036921">
    <property type="entry name" value="PurM-like_N_sf"/>
</dbReference>
<feature type="binding site" evidence="2">
    <location>
        <position position="54"/>
    </location>
    <ligand>
        <name>substrate</name>
    </ligand>
</feature>
<dbReference type="HAMAP" id="MF_02128">
    <property type="entry name" value="TMP_kinase"/>
    <property type="match status" value="1"/>
</dbReference>
<dbReference type="EC" id="2.7.4.16" evidence="2"/>
<feature type="binding site" evidence="2">
    <location>
        <position position="270"/>
    </location>
    <ligand>
        <name>substrate</name>
    </ligand>
</feature>
<dbReference type="EMBL" id="JAASRM010000001">
    <property type="protein sequence ID" value="NIK89784.1"/>
    <property type="molecule type" value="Genomic_DNA"/>
</dbReference>
<keyword evidence="2" id="KW-0547">Nucleotide-binding</keyword>
<feature type="binding site" evidence="2">
    <location>
        <position position="324"/>
    </location>
    <ligand>
        <name>substrate</name>
    </ligand>
</feature>
<dbReference type="Pfam" id="PF02769">
    <property type="entry name" value="AIRS_C"/>
    <property type="match status" value="1"/>
</dbReference>
<evidence type="ECO:0000259" key="3">
    <source>
        <dbReference type="Pfam" id="PF00586"/>
    </source>
</evidence>
<keyword evidence="6" id="KW-1185">Reference proteome</keyword>
<feature type="binding site" evidence="2">
    <location>
        <position position="75"/>
    </location>
    <ligand>
        <name>Mg(2+)</name>
        <dbReference type="ChEBI" id="CHEBI:18420"/>
        <label>4</label>
    </ligand>
</feature>
<dbReference type="InterPro" id="IPR010918">
    <property type="entry name" value="PurM-like_C_dom"/>
</dbReference>
<dbReference type="GO" id="GO:0005524">
    <property type="term" value="F:ATP binding"/>
    <property type="evidence" value="ECO:0007669"/>
    <property type="project" value="UniProtKB-UniRule"/>
</dbReference>
<feature type="binding site" evidence="2">
    <location>
        <position position="221"/>
    </location>
    <ligand>
        <name>ATP</name>
        <dbReference type="ChEBI" id="CHEBI:30616"/>
    </ligand>
</feature>
<dbReference type="InterPro" id="IPR006283">
    <property type="entry name" value="ThiL-like"/>
</dbReference>
<comment type="caution">
    <text evidence="5">The sequence shown here is derived from an EMBL/GenBank/DDBJ whole genome shotgun (WGS) entry which is preliminary data.</text>
</comment>
<protein>
    <recommendedName>
        <fullName evidence="2">Thiamine-monophosphate kinase</fullName>
        <shortName evidence="2">TMP kinase</shortName>
        <shortName evidence="2">Thiamine-phosphate kinase</shortName>
        <ecNumber evidence="2">2.7.4.16</ecNumber>
    </recommendedName>
</protein>
<comment type="catalytic activity">
    <reaction evidence="2">
        <text>thiamine phosphate + ATP = thiamine diphosphate + ADP</text>
        <dbReference type="Rhea" id="RHEA:15913"/>
        <dbReference type="ChEBI" id="CHEBI:30616"/>
        <dbReference type="ChEBI" id="CHEBI:37575"/>
        <dbReference type="ChEBI" id="CHEBI:58937"/>
        <dbReference type="ChEBI" id="CHEBI:456216"/>
        <dbReference type="EC" id="2.7.4.16"/>
    </reaction>
</comment>
<feature type="binding site" evidence="2">
    <location>
        <position position="75"/>
    </location>
    <ligand>
        <name>Mg(2+)</name>
        <dbReference type="ChEBI" id="CHEBI:18420"/>
        <label>2</label>
    </ligand>
</feature>
<dbReference type="AlphaFoldDB" id="A0A846N1E1"/>
<dbReference type="GO" id="GO:0009030">
    <property type="term" value="F:thiamine-phosphate kinase activity"/>
    <property type="evidence" value="ECO:0007669"/>
    <property type="project" value="UniProtKB-UniRule"/>
</dbReference>
<evidence type="ECO:0000313" key="5">
    <source>
        <dbReference type="EMBL" id="NIK89784.1"/>
    </source>
</evidence>
<feature type="binding site" evidence="2">
    <location>
        <position position="123"/>
    </location>
    <ligand>
        <name>Mg(2+)</name>
        <dbReference type="ChEBI" id="CHEBI:18420"/>
        <label>1</label>
    </ligand>
</feature>
<keyword evidence="2" id="KW-0460">Magnesium</keyword>
<dbReference type="InterPro" id="IPR016188">
    <property type="entry name" value="PurM-like_N"/>
</dbReference>
<name>A0A846N1E1_9PROT</name>
<evidence type="ECO:0000313" key="6">
    <source>
        <dbReference type="Proteomes" id="UP000570514"/>
    </source>
</evidence>
<dbReference type="PIRSF" id="PIRSF005303">
    <property type="entry name" value="Thiam_monoph_kin"/>
    <property type="match status" value="1"/>
</dbReference>
<feature type="binding site" evidence="2">
    <location>
        <begin position="122"/>
        <end position="123"/>
    </location>
    <ligand>
        <name>ATP</name>
        <dbReference type="ChEBI" id="CHEBI:30616"/>
    </ligand>
</feature>
<dbReference type="SUPFAM" id="SSF55326">
    <property type="entry name" value="PurM N-terminal domain-like"/>
    <property type="match status" value="1"/>
</dbReference>
<organism evidence="5 6">
    <name type="scientific">Rhizomicrobium palustre</name>
    <dbReference type="NCBI Taxonomy" id="189966"/>
    <lineage>
        <taxon>Bacteria</taxon>
        <taxon>Pseudomonadati</taxon>
        <taxon>Pseudomonadota</taxon>
        <taxon>Alphaproteobacteria</taxon>
        <taxon>Micropepsales</taxon>
        <taxon>Micropepsaceae</taxon>
        <taxon>Rhizomicrobium</taxon>
    </lineage>
</organism>
<feature type="domain" description="PurM-like C-terminal" evidence="4">
    <location>
        <begin position="153"/>
        <end position="260"/>
    </location>
</feature>
<evidence type="ECO:0000259" key="4">
    <source>
        <dbReference type="Pfam" id="PF02769"/>
    </source>
</evidence>
<reference evidence="5 6" key="1">
    <citation type="submission" date="2020-03" db="EMBL/GenBank/DDBJ databases">
        <title>Genomic Encyclopedia of Type Strains, Phase IV (KMG-IV): sequencing the most valuable type-strain genomes for metagenomic binning, comparative biology and taxonomic classification.</title>
        <authorList>
            <person name="Goeker M."/>
        </authorList>
    </citation>
    <scope>NUCLEOTIDE SEQUENCE [LARGE SCALE GENOMIC DNA]</scope>
    <source>
        <strain evidence="5 6">DSM 19867</strain>
    </source>
</reference>
<dbReference type="RefSeq" id="WP_167083841.1">
    <property type="nucleotide sequence ID" value="NZ_BAAADC010000001.1"/>
</dbReference>
<dbReference type="PANTHER" id="PTHR30270:SF0">
    <property type="entry name" value="THIAMINE-MONOPHOSPHATE KINASE"/>
    <property type="match status" value="1"/>
</dbReference>
<dbReference type="UniPathway" id="UPA00060">
    <property type="reaction ID" value="UER00142"/>
</dbReference>
<evidence type="ECO:0000256" key="2">
    <source>
        <dbReference type="HAMAP-Rule" id="MF_02128"/>
    </source>
</evidence>
<accession>A0A846N1E1</accession>